<dbReference type="AlphaFoldDB" id="A0A0K2V806"/>
<reference evidence="1" key="1">
    <citation type="submission" date="2014-05" db="EMBL/GenBank/DDBJ databases">
        <authorList>
            <person name="Chronopoulou M."/>
        </authorList>
    </citation>
    <scope>NUCLEOTIDE SEQUENCE</scope>
    <source>
        <tissue evidence="1">Whole organism</tissue>
    </source>
</reference>
<name>A0A0K2V806_LEPSM</name>
<protein>
    <submittedName>
        <fullName evidence="1">Uncharacterized protein</fullName>
    </submittedName>
</protein>
<dbReference type="EMBL" id="HACA01028926">
    <property type="protein sequence ID" value="CDW46287.1"/>
    <property type="molecule type" value="Transcribed_RNA"/>
</dbReference>
<evidence type="ECO:0000313" key="1">
    <source>
        <dbReference type="EMBL" id="CDW46287.1"/>
    </source>
</evidence>
<proteinExistence type="predicted"/>
<sequence length="51" mass="5998">MTNVLSLEVMDRIRDLRLNLDLSSYFEDIATRLDLTIKDSPLDFDYIGNLY</sequence>
<accession>A0A0K2V806</accession>
<organism evidence="1">
    <name type="scientific">Lepeophtheirus salmonis</name>
    <name type="common">Salmon louse</name>
    <name type="synonym">Caligus salmonis</name>
    <dbReference type="NCBI Taxonomy" id="72036"/>
    <lineage>
        <taxon>Eukaryota</taxon>
        <taxon>Metazoa</taxon>
        <taxon>Ecdysozoa</taxon>
        <taxon>Arthropoda</taxon>
        <taxon>Crustacea</taxon>
        <taxon>Multicrustacea</taxon>
        <taxon>Hexanauplia</taxon>
        <taxon>Copepoda</taxon>
        <taxon>Siphonostomatoida</taxon>
        <taxon>Caligidae</taxon>
        <taxon>Lepeophtheirus</taxon>
    </lineage>
</organism>